<dbReference type="SUPFAM" id="SSF56112">
    <property type="entry name" value="Protein kinase-like (PK-like)"/>
    <property type="match status" value="1"/>
</dbReference>
<evidence type="ECO:0000313" key="3">
    <source>
        <dbReference type="EMBL" id="ANV80989.1"/>
    </source>
</evidence>
<sequence>MRLFTFSRFMYQILKKSPANLDWIQNQGLLAVKLSQIFALRPDLLSIEKCRQLQTLYGQASTIPSENVLSILKEKAPVEFHDSIEWFDKEPLAAASVGQVHRARLKTGKEVVVKIIKADHKKKFKKDVFRMKRWLKILILFSPKLRKVGNPIALLNHVEDYTLRELNLNNEIEGGHKLKQIQSNLAEDFPMPRLKFPKYWEKLSNEDVLVSEFIEGKTLEEGIRNQSLEWDYLIELFRIHGAYMFGVGTFHGDLHPGNCIIDKDGNFVFIDNGAICDAPKNISLSLFNFFENLSKNDKDDAFESLLNLADSRPPEKKVNRFKKNMKSIYDGFEDKSVGEQSLTEVMMKTVRAAVEDAGADFGEEAFPIIRSLMYMDGLVIRTHPDVKLILEMRSSLDEFREGLGLGKEV</sequence>
<organism evidence="3">
    <name type="scientific">uncultured Poseidoniia archaeon</name>
    <dbReference type="NCBI Taxonomy" id="1697135"/>
    <lineage>
        <taxon>Archaea</taxon>
        <taxon>Methanobacteriati</taxon>
        <taxon>Thermoplasmatota</taxon>
        <taxon>Candidatus Poseidoniia</taxon>
        <taxon>environmental samples</taxon>
    </lineage>
</organism>
<evidence type="ECO:0000259" key="2">
    <source>
        <dbReference type="Pfam" id="PF03109"/>
    </source>
</evidence>
<dbReference type="InterPro" id="IPR011009">
    <property type="entry name" value="Kinase-like_dom_sf"/>
</dbReference>
<comment type="similarity">
    <text evidence="1">Belongs to the protein kinase superfamily. ADCK protein kinase family.</text>
</comment>
<dbReference type="CDD" id="cd05121">
    <property type="entry name" value="ABC1_ADCK3-like"/>
    <property type="match status" value="1"/>
</dbReference>
<proteinExistence type="inferred from homology"/>
<dbReference type="EMBL" id="KP211914">
    <property type="protein sequence ID" value="ANV80989.1"/>
    <property type="molecule type" value="Genomic_DNA"/>
</dbReference>
<evidence type="ECO:0000256" key="1">
    <source>
        <dbReference type="ARBA" id="ARBA00009670"/>
    </source>
</evidence>
<dbReference type="PANTHER" id="PTHR10566:SF113">
    <property type="entry name" value="PROTEIN ACTIVITY OF BC1 COMPLEX KINASE 7, CHLOROPLASTIC"/>
    <property type="match status" value="1"/>
</dbReference>
<dbReference type="Pfam" id="PF03109">
    <property type="entry name" value="ABC1"/>
    <property type="match status" value="1"/>
</dbReference>
<feature type="domain" description="ABC1 atypical kinase-like" evidence="2">
    <location>
        <begin position="59"/>
        <end position="303"/>
    </location>
</feature>
<name>A0A1B1TFD6_9ARCH</name>
<dbReference type="InterPro" id="IPR004147">
    <property type="entry name" value="ABC1_dom"/>
</dbReference>
<reference evidence="3" key="1">
    <citation type="submission" date="2014-11" db="EMBL/GenBank/DDBJ databases">
        <authorList>
            <person name="Zhu J."/>
            <person name="Qi W."/>
            <person name="Song R."/>
        </authorList>
    </citation>
    <scope>NUCLEOTIDE SEQUENCE</scope>
</reference>
<dbReference type="AlphaFoldDB" id="A0A1B1TFD6"/>
<protein>
    <submittedName>
        <fullName evidence="3">ABC-1 domain-containing protein (UbiB, aarF)</fullName>
    </submittedName>
</protein>
<dbReference type="InterPro" id="IPR050154">
    <property type="entry name" value="UbiB_kinase"/>
</dbReference>
<accession>A0A1B1TFD6</accession>
<dbReference type="PANTHER" id="PTHR10566">
    <property type="entry name" value="CHAPERONE-ACTIVITY OF BC1 COMPLEX CABC1 -RELATED"/>
    <property type="match status" value="1"/>
</dbReference>
<dbReference type="Gene3D" id="1.10.510.10">
    <property type="entry name" value="Transferase(Phosphotransferase) domain 1"/>
    <property type="match status" value="1"/>
</dbReference>
<reference evidence="3" key="2">
    <citation type="journal article" date="2015" name="ISME J.">
        <title>A new class of marine Euryarchaeota group II from the Mediterranean deep chlorophyll maximum.</title>
        <authorList>
            <person name="Martin-Cuadrado A.B."/>
            <person name="Garcia-Heredia I."/>
            <person name="Molto A.G."/>
            <person name="Lopez-Ubeda R."/>
            <person name="Kimes N."/>
            <person name="Lopez-Garcia P."/>
            <person name="Moreira D."/>
            <person name="Rodriguez-Valera F."/>
        </authorList>
    </citation>
    <scope>NUCLEOTIDE SEQUENCE</scope>
</reference>